<name>S3D1V6_GLAL2</name>
<dbReference type="Proteomes" id="UP000016922">
    <property type="component" value="Unassembled WGS sequence"/>
</dbReference>
<dbReference type="Pfam" id="PF21858">
    <property type="entry name" value="DUF6914"/>
    <property type="match status" value="1"/>
</dbReference>
<dbReference type="InterPro" id="IPR054208">
    <property type="entry name" value="DUF6914"/>
</dbReference>
<organism evidence="1 2">
    <name type="scientific">Glarea lozoyensis (strain ATCC 20868 / MF5171)</name>
    <dbReference type="NCBI Taxonomy" id="1116229"/>
    <lineage>
        <taxon>Eukaryota</taxon>
        <taxon>Fungi</taxon>
        <taxon>Dikarya</taxon>
        <taxon>Ascomycota</taxon>
        <taxon>Pezizomycotina</taxon>
        <taxon>Leotiomycetes</taxon>
        <taxon>Helotiales</taxon>
        <taxon>Helotiaceae</taxon>
        <taxon>Glarea</taxon>
    </lineage>
</organism>
<dbReference type="OrthoDB" id="4924482at2759"/>
<dbReference type="EMBL" id="KE145360">
    <property type="protein sequence ID" value="EPE31770.1"/>
    <property type="molecule type" value="Genomic_DNA"/>
</dbReference>
<dbReference type="AlphaFoldDB" id="S3D1V6"/>
<dbReference type="KEGG" id="glz:GLAREA_11852"/>
<accession>S3D1V6</accession>
<protein>
    <submittedName>
        <fullName evidence="1">Uncharacterized protein</fullName>
    </submittedName>
</protein>
<evidence type="ECO:0000313" key="1">
    <source>
        <dbReference type="EMBL" id="EPE31770.1"/>
    </source>
</evidence>
<dbReference type="HOGENOM" id="CLU_1992862_0_0_1"/>
<sequence length="125" mass="13913">MARNKNRVYVALYFRNYITSDPRLVQQYGLAAYHWAIFVEAKGGQPSNCFDVKEDDAFPAQGIAGGWAYHTRYGVKQSGSMLAKIMIGKLPPNIDEHGVGDMLSPKNLPLPLYNPQPDPELCQLG</sequence>
<proteinExistence type="predicted"/>
<keyword evidence="2" id="KW-1185">Reference proteome</keyword>
<dbReference type="GeneID" id="19470893"/>
<reference evidence="1 2" key="1">
    <citation type="journal article" date="2013" name="BMC Genomics">
        <title>Genomics-driven discovery of the pneumocandin biosynthetic gene cluster in the fungus Glarea lozoyensis.</title>
        <authorList>
            <person name="Chen L."/>
            <person name="Yue Q."/>
            <person name="Zhang X."/>
            <person name="Xiang M."/>
            <person name="Wang C."/>
            <person name="Li S."/>
            <person name="Che Y."/>
            <person name="Ortiz-Lopez F.J."/>
            <person name="Bills G.F."/>
            <person name="Liu X."/>
            <person name="An Z."/>
        </authorList>
    </citation>
    <scope>NUCLEOTIDE SEQUENCE [LARGE SCALE GENOMIC DNA]</scope>
    <source>
        <strain evidence="2">ATCC 20868 / MF5171</strain>
    </source>
</reference>
<dbReference type="RefSeq" id="XP_008080825.1">
    <property type="nucleotide sequence ID" value="XM_008082634.1"/>
</dbReference>
<evidence type="ECO:0000313" key="2">
    <source>
        <dbReference type="Proteomes" id="UP000016922"/>
    </source>
</evidence>
<gene>
    <name evidence="1" type="ORF">GLAREA_11852</name>
</gene>